<evidence type="ECO:0000313" key="2">
    <source>
        <dbReference type="EMBL" id="NBI56341.1"/>
    </source>
</evidence>
<dbReference type="Gene3D" id="1.10.287.950">
    <property type="entry name" value="Methyl-accepting chemotaxis protein"/>
    <property type="match status" value="1"/>
</dbReference>
<sequence>QIATMSMQIASACSEQNSVTEELGRNVENISLSSTEVASGAGQTAQACVELSQLAVSLQDNVARFKLA</sequence>
<comment type="caution">
    <text evidence="2">The sequence shown here is derived from an EMBL/GenBank/DDBJ whole genome shotgun (WGS) entry which is preliminary data.</text>
</comment>
<accession>A0ABW9YR54</accession>
<dbReference type="Proteomes" id="UP000738517">
    <property type="component" value="Unassembled WGS sequence"/>
</dbReference>
<dbReference type="SUPFAM" id="SSF58104">
    <property type="entry name" value="Methyl-accepting chemotaxis protein (MCP) signaling domain"/>
    <property type="match status" value="1"/>
</dbReference>
<gene>
    <name evidence="1" type="ORF">EIZ48_21480</name>
    <name evidence="2" type="ORF">EIZ48_28130</name>
</gene>
<proteinExistence type="predicted"/>
<name>A0ABW9YR54_9GAMM</name>
<organism evidence="2 3">
    <name type="scientific">Photobacterium alginatilyticum</name>
    <dbReference type="NCBI Taxonomy" id="1775171"/>
    <lineage>
        <taxon>Bacteria</taxon>
        <taxon>Pseudomonadati</taxon>
        <taxon>Pseudomonadota</taxon>
        <taxon>Gammaproteobacteria</taxon>
        <taxon>Vibrionales</taxon>
        <taxon>Vibrionaceae</taxon>
        <taxon>Photobacterium</taxon>
    </lineage>
</organism>
<evidence type="ECO:0000313" key="1">
    <source>
        <dbReference type="EMBL" id="NBI55092.1"/>
    </source>
</evidence>
<dbReference type="EMBL" id="RSEJ01000090">
    <property type="protein sequence ID" value="NBI56341.1"/>
    <property type="molecule type" value="Genomic_DNA"/>
</dbReference>
<feature type="non-terminal residue" evidence="2">
    <location>
        <position position="1"/>
    </location>
</feature>
<keyword evidence="3" id="KW-1185">Reference proteome</keyword>
<reference evidence="2" key="2">
    <citation type="submission" date="2018-12" db="EMBL/GenBank/DDBJ databases">
        <authorList>
            <person name="Cao X."/>
            <person name="Liu X."/>
            <person name="Wang X."/>
            <person name="Yang M."/>
            <person name="Giang Tv."/>
            <person name="Wang J."/>
            <person name="Liu X."/>
            <person name="Sun S."/>
            <person name="Wei K."/>
            <person name="Wang X."/>
            <person name="Gao J."/>
            <person name="Du Y."/>
            <person name="Qin Y."/>
            <person name="Guo Y."/>
            <person name="Huang Z."/>
        </authorList>
    </citation>
    <scope>NUCLEOTIDE SEQUENCE</scope>
    <source>
        <strain evidence="2">P03D4</strain>
    </source>
</reference>
<protein>
    <submittedName>
        <fullName evidence="2">Methyl-accepting chemotaxis protein</fullName>
    </submittedName>
</protein>
<dbReference type="EMBL" id="RSEJ01000026">
    <property type="protein sequence ID" value="NBI55092.1"/>
    <property type="molecule type" value="Genomic_DNA"/>
</dbReference>
<evidence type="ECO:0000313" key="3">
    <source>
        <dbReference type="Proteomes" id="UP000738517"/>
    </source>
</evidence>
<reference evidence="2 3" key="1">
    <citation type="journal article" date="2017" name="Int. J. Syst. Evol. Microbiol.">
        <title>Photobacterium alginatilyticum sp. nov., a marine bacterium isolated from bottom seawater.</title>
        <authorList>
            <person name="Wang X."/>
            <person name="Wang Y."/>
            <person name="Yang X."/>
            <person name="Sun H."/>
            <person name="Li B."/>
            <person name="Zhang X.H."/>
        </authorList>
    </citation>
    <scope>NUCLEOTIDE SEQUENCE [LARGE SCALE GENOMIC DNA]</scope>
    <source>
        <strain evidence="2 3">P03D4</strain>
    </source>
</reference>